<evidence type="ECO:0000313" key="2">
    <source>
        <dbReference type="EMBL" id="KKK74940.1"/>
    </source>
</evidence>
<keyword evidence="1" id="KW-1133">Transmembrane helix</keyword>
<dbReference type="EMBL" id="LAZR01056086">
    <property type="protein sequence ID" value="KKK74940.1"/>
    <property type="molecule type" value="Genomic_DNA"/>
</dbReference>
<evidence type="ECO:0000256" key="1">
    <source>
        <dbReference type="SAM" id="Phobius"/>
    </source>
</evidence>
<organism evidence="2">
    <name type="scientific">marine sediment metagenome</name>
    <dbReference type="NCBI Taxonomy" id="412755"/>
    <lineage>
        <taxon>unclassified sequences</taxon>
        <taxon>metagenomes</taxon>
        <taxon>ecological metagenomes</taxon>
    </lineage>
</organism>
<dbReference type="AlphaFoldDB" id="A0A0F8YMI3"/>
<reference evidence="2" key="1">
    <citation type="journal article" date="2015" name="Nature">
        <title>Complex archaea that bridge the gap between prokaryotes and eukaryotes.</title>
        <authorList>
            <person name="Spang A."/>
            <person name="Saw J.H."/>
            <person name="Jorgensen S.L."/>
            <person name="Zaremba-Niedzwiedzka K."/>
            <person name="Martijn J."/>
            <person name="Lind A.E."/>
            <person name="van Eijk R."/>
            <person name="Schleper C."/>
            <person name="Guy L."/>
            <person name="Ettema T.J."/>
        </authorList>
    </citation>
    <scope>NUCLEOTIDE SEQUENCE</scope>
</reference>
<accession>A0A0F8YMI3</accession>
<protein>
    <submittedName>
        <fullName evidence="2">Uncharacterized protein</fullName>
    </submittedName>
</protein>
<keyword evidence="1" id="KW-0812">Transmembrane</keyword>
<proteinExistence type="predicted"/>
<comment type="caution">
    <text evidence="2">The sequence shown here is derived from an EMBL/GenBank/DDBJ whole genome shotgun (WGS) entry which is preliminary data.</text>
</comment>
<feature type="transmembrane region" description="Helical" evidence="1">
    <location>
        <begin position="6"/>
        <end position="26"/>
    </location>
</feature>
<gene>
    <name evidence="2" type="ORF">LCGC14_2878770</name>
</gene>
<keyword evidence="1" id="KW-0472">Membrane</keyword>
<name>A0A0F8YMI3_9ZZZZ</name>
<sequence length="50" mass="5845">MPEMHWFGVIFLAAVGCAVGILLGAYREHKKMKAEEEKFTPTHRRTRERD</sequence>